<dbReference type="InterPro" id="IPR019775">
    <property type="entry name" value="WD40_repeat_CS"/>
</dbReference>
<dbReference type="InterPro" id="IPR033010">
    <property type="entry name" value="Cdc20/Fizzy"/>
</dbReference>
<dbReference type="GO" id="GO:1990757">
    <property type="term" value="F:ubiquitin ligase activator activity"/>
    <property type="evidence" value="ECO:0007669"/>
    <property type="project" value="TreeGrafter"/>
</dbReference>
<feature type="repeat" description="WD" evidence="7">
    <location>
        <begin position="275"/>
        <end position="316"/>
    </location>
</feature>
<keyword evidence="4" id="KW-0677">Repeat</keyword>
<evidence type="ECO:0000256" key="5">
    <source>
        <dbReference type="ARBA" id="ARBA00022776"/>
    </source>
</evidence>
<dbReference type="PROSITE" id="PS50082">
    <property type="entry name" value="WD_REPEATS_2"/>
    <property type="match status" value="3"/>
</dbReference>
<dbReference type="GO" id="GO:0051301">
    <property type="term" value="P:cell division"/>
    <property type="evidence" value="ECO:0007669"/>
    <property type="project" value="UniProtKB-KW"/>
</dbReference>
<comment type="similarity">
    <text evidence="1">Belongs to the WD repeat CDC20/Fizzy family.</text>
</comment>
<keyword evidence="11" id="KW-1185">Reference proteome</keyword>
<feature type="repeat" description="WD" evidence="7">
    <location>
        <begin position="439"/>
        <end position="470"/>
    </location>
</feature>
<comment type="caution">
    <text evidence="10">The sequence shown here is derived from an EMBL/GenBank/DDBJ whole genome shotgun (WGS) entry which is preliminary data.</text>
</comment>
<accession>A0A1Y1VJ16</accession>
<dbReference type="PROSITE" id="PS00678">
    <property type="entry name" value="WD_REPEATS_1"/>
    <property type="match status" value="1"/>
</dbReference>
<sequence length="496" mass="57179">MEYKRKPLTLYNQIPQQKIKKHDSDLFVKDNEYKITKVKEINEKKEVNKNIENDKINAQSEKIIYSNEDKDKNSRIITYNCQPPTNEKDIFRSTWINSKSISIKKINRFIPNKPERVLDAPKIGDDYYSELFDWSLNNQIAISLDSIIYIWDATYGTINTIGNSKEIGSICSLKWSNDGSYLGIGTSEGETQIWDTVNNRKLRTIKRKQDNTSKLDYKIKSKNEEEENLKSKNINNIEPRVGCLSWNKNILTSAYNDGFIHHNDVRIKNSFISIFQAHNSNICGLKWRSDGEYLASGGNDNLVKLWDLKSSKPYMEKADHNAAVKAMAWCPWQLNLLATGGGISDKTLRLWNITTQANLKNIKTESQITSIIWSNHYTELLTTHGYSTNDINIWKFPTMDRISNIKGHDSRILYSGKLYLLINILKNLNIILIFHLMKIALSPDGQTVATVASDETLKFWSVFNQQSKRSFSSAFNSESSNNAIYKTIKNKKNHFR</sequence>
<reference evidence="10 11" key="2">
    <citation type="submission" date="2016-08" db="EMBL/GenBank/DDBJ databases">
        <title>Pervasive Adenine N6-methylation of Active Genes in Fungi.</title>
        <authorList>
            <consortium name="DOE Joint Genome Institute"/>
            <person name="Mondo S.J."/>
            <person name="Dannebaum R.O."/>
            <person name="Kuo R.C."/>
            <person name="Labutti K."/>
            <person name="Haridas S."/>
            <person name="Kuo A."/>
            <person name="Salamov A."/>
            <person name="Ahrendt S.R."/>
            <person name="Lipzen A."/>
            <person name="Sullivan W."/>
            <person name="Andreopoulos W.B."/>
            <person name="Clum A."/>
            <person name="Lindquist E."/>
            <person name="Daum C."/>
            <person name="Ramamoorthy G.K."/>
            <person name="Gryganskyi A."/>
            <person name="Culley D."/>
            <person name="Magnuson J.K."/>
            <person name="James T.Y."/>
            <person name="O'Malley M.A."/>
            <person name="Stajich J.E."/>
            <person name="Spatafora J.W."/>
            <person name="Visel A."/>
            <person name="Grigoriev I.V."/>
        </authorList>
    </citation>
    <scope>NUCLEOTIDE SEQUENCE [LARGE SCALE GENOMIC DNA]</scope>
    <source>
        <strain evidence="11">finn</strain>
    </source>
</reference>
<dbReference type="Gene3D" id="2.130.10.10">
    <property type="entry name" value="YVTN repeat-like/Quinoprotein amine dehydrogenase"/>
    <property type="match status" value="1"/>
</dbReference>
<dbReference type="GO" id="GO:0031145">
    <property type="term" value="P:anaphase-promoting complex-dependent catabolic process"/>
    <property type="evidence" value="ECO:0007669"/>
    <property type="project" value="TreeGrafter"/>
</dbReference>
<dbReference type="Pfam" id="PF24807">
    <property type="entry name" value="WD40_CDC20-Fz"/>
    <property type="match status" value="1"/>
</dbReference>
<keyword evidence="5" id="KW-0498">Mitosis</keyword>
<gene>
    <name evidence="10" type="ORF">BCR36DRAFT_580272</name>
</gene>
<protein>
    <submittedName>
        <fullName evidence="10">WD40 repeat-like protein</fullName>
    </submittedName>
</protein>
<name>A0A1Y1VJ16_9FUNG</name>
<feature type="domain" description="CDC20/Fizzy WD40" evidence="9">
    <location>
        <begin position="228"/>
        <end position="415"/>
    </location>
</feature>
<evidence type="ECO:0000256" key="3">
    <source>
        <dbReference type="ARBA" id="ARBA00022618"/>
    </source>
</evidence>
<evidence type="ECO:0000313" key="10">
    <source>
        <dbReference type="EMBL" id="ORX57711.1"/>
    </source>
</evidence>
<dbReference type="OrthoDB" id="10263272at2759"/>
<dbReference type="GO" id="GO:0005680">
    <property type="term" value="C:anaphase-promoting complex"/>
    <property type="evidence" value="ECO:0007669"/>
    <property type="project" value="TreeGrafter"/>
</dbReference>
<dbReference type="STRING" id="1754191.A0A1Y1VJ16"/>
<keyword evidence="3" id="KW-0132">Cell division</keyword>
<evidence type="ECO:0000256" key="2">
    <source>
        <dbReference type="ARBA" id="ARBA00022574"/>
    </source>
</evidence>
<dbReference type="AlphaFoldDB" id="A0A1Y1VJ16"/>
<dbReference type="InterPro" id="IPR015943">
    <property type="entry name" value="WD40/YVTN_repeat-like_dom_sf"/>
</dbReference>
<feature type="repeat" description="WD" evidence="7">
    <location>
        <begin position="163"/>
        <end position="204"/>
    </location>
</feature>
<evidence type="ECO:0000256" key="4">
    <source>
        <dbReference type="ARBA" id="ARBA00022737"/>
    </source>
</evidence>
<dbReference type="PANTHER" id="PTHR19918:SF8">
    <property type="entry name" value="FI02843P"/>
    <property type="match status" value="1"/>
</dbReference>
<dbReference type="PROSITE" id="PS50294">
    <property type="entry name" value="WD_REPEATS_REGION"/>
    <property type="match status" value="1"/>
</dbReference>
<reference evidence="10 11" key="1">
    <citation type="submission" date="2016-08" db="EMBL/GenBank/DDBJ databases">
        <title>Genomes of anaerobic fungi encode conserved fungal cellulosomes for biomass hydrolysis.</title>
        <authorList>
            <consortium name="DOE Joint Genome Institute"/>
            <person name="Haitjema C.H."/>
            <person name="Gilmore S.P."/>
            <person name="Henske J.K."/>
            <person name="Solomon K.V."/>
            <person name="De Groot R."/>
            <person name="Kuo A."/>
            <person name="Mondo S.J."/>
            <person name="Salamov A.A."/>
            <person name="Labutti K."/>
            <person name="Zhao Z."/>
            <person name="Chiniquy J."/>
            <person name="Barry K."/>
            <person name="Brewer H.M."/>
            <person name="Purvine S.O."/>
            <person name="Wright A.T."/>
            <person name="Boxma B."/>
            <person name="Van Alen T."/>
            <person name="Hackstein J.H."/>
            <person name="Baker S.E."/>
            <person name="Grigoriev I.V."/>
            <person name="O'Malley M.A."/>
        </authorList>
    </citation>
    <scope>NUCLEOTIDE SEQUENCE [LARGE SCALE GENOMIC DNA]</scope>
    <source>
        <strain evidence="11">finn</strain>
    </source>
</reference>
<dbReference type="SMART" id="SM00320">
    <property type="entry name" value="WD40"/>
    <property type="match status" value="6"/>
</dbReference>
<evidence type="ECO:0000256" key="7">
    <source>
        <dbReference type="PROSITE-ProRule" id="PRU00221"/>
    </source>
</evidence>
<dbReference type="Pfam" id="PF12894">
    <property type="entry name" value="ANAPC4_WD40"/>
    <property type="match status" value="1"/>
</dbReference>
<evidence type="ECO:0000256" key="1">
    <source>
        <dbReference type="ARBA" id="ARBA00006445"/>
    </source>
</evidence>
<keyword evidence="2 7" id="KW-0853">WD repeat</keyword>
<dbReference type="InterPro" id="IPR056150">
    <property type="entry name" value="WD40_CDC20-Fz"/>
</dbReference>
<dbReference type="InterPro" id="IPR024977">
    <property type="entry name" value="Apc4-like_WD40_dom"/>
</dbReference>
<dbReference type="GO" id="GO:0010997">
    <property type="term" value="F:anaphase-promoting complex binding"/>
    <property type="evidence" value="ECO:0007669"/>
    <property type="project" value="InterPro"/>
</dbReference>
<dbReference type="PANTHER" id="PTHR19918">
    <property type="entry name" value="CELL DIVISION CYCLE 20 CDC20 FIZZY -RELATED"/>
    <property type="match status" value="1"/>
</dbReference>
<evidence type="ECO:0000313" key="11">
    <source>
        <dbReference type="Proteomes" id="UP000193719"/>
    </source>
</evidence>
<dbReference type="InterPro" id="IPR011047">
    <property type="entry name" value="Quinoprotein_ADH-like_sf"/>
</dbReference>
<keyword evidence="6" id="KW-0131">Cell cycle</keyword>
<evidence type="ECO:0000259" key="8">
    <source>
        <dbReference type="Pfam" id="PF12894"/>
    </source>
</evidence>
<dbReference type="SUPFAM" id="SSF50998">
    <property type="entry name" value="Quinoprotein alcohol dehydrogenase-like"/>
    <property type="match status" value="1"/>
</dbReference>
<dbReference type="Proteomes" id="UP000193719">
    <property type="component" value="Unassembled WGS sequence"/>
</dbReference>
<proteinExistence type="inferred from homology"/>
<evidence type="ECO:0000259" key="9">
    <source>
        <dbReference type="Pfam" id="PF24807"/>
    </source>
</evidence>
<dbReference type="Pfam" id="PF00400">
    <property type="entry name" value="WD40"/>
    <property type="match status" value="1"/>
</dbReference>
<dbReference type="GO" id="GO:1905786">
    <property type="term" value="P:positive regulation of anaphase-promoting complex-dependent catabolic process"/>
    <property type="evidence" value="ECO:0007669"/>
    <property type="project" value="TreeGrafter"/>
</dbReference>
<dbReference type="EMBL" id="MCFH01000005">
    <property type="protein sequence ID" value="ORX57711.1"/>
    <property type="molecule type" value="Genomic_DNA"/>
</dbReference>
<organism evidence="10 11">
    <name type="scientific">Piromyces finnis</name>
    <dbReference type="NCBI Taxonomy" id="1754191"/>
    <lineage>
        <taxon>Eukaryota</taxon>
        <taxon>Fungi</taxon>
        <taxon>Fungi incertae sedis</taxon>
        <taxon>Chytridiomycota</taxon>
        <taxon>Chytridiomycota incertae sedis</taxon>
        <taxon>Neocallimastigomycetes</taxon>
        <taxon>Neocallimastigales</taxon>
        <taxon>Neocallimastigaceae</taxon>
        <taxon>Piromyces</taxon>
    </lineage>
</organism>
<dbReference type="InterPro" id="IPR001680">
    <property type="entry name" value="WD40_rpt"/>
</dbReference>
<evidence type="ECO:0000256" key="6">
    <source>
        <dbReference type="ARBA" id="ARBA00023306"/>
    </source>
</evidence>
<feature type="domain" description="Anaphase-promoting complex subunit 4-like WD40" evidence="8">
    <location>
        <begin position="157"/>
        <end position="218"/>
    </location>
</feature>